<comment type="caution">
    <text evidence="1">The sequence shown here is derived from an EMBL/GenBank/DDBJ whole genome shotgun (WGS) entry which is preliminary data.</text>
</comment>
<name>A0A179EVS4_PURLI</name>
<evidence type="ECO:0000313" key="2">
    <source>
        <dbReference type="Proteomes" id="UP000078240"/>
    </source>
</evidence>
<proteinExistence type="predicted"/>
<dbReference type="EMBL" id="LSBH01000125">
    <property type="protein sequence ID" value="OAQ57296.1"/>
    <property type="molecule type" value="Genomic_DNA"/>
</dbReference>
<dbReference type="AlphaFoldDB" id="A0A179EVS4"/>
<dbReference type="Proteomes" id="UP000078240">
    <property type="component" value="Unassembled WGS sequence"/>
</dbReference>
<gene>
    <name evidence="1" type="ORF">VFPBJ_11767</name>
</gene>
<sequence length="188" mass="21504">METLAQRSETFLRFFEQALRENLISVWPEKSDAHRFPATSVVRPRDKTHDCDCFWYFYLATVCDLETEPVSSRGGAFGLRTISQWWRSMRHDMMLYSFATFPLEDGLQGCGRCGVPAKCLTLDQQRGLSALGNLATSLWLADALGCEAEKALFRAWLRPVLTRMQWYWAVGVDGCALQSLPPFYEDDL</sequence>
<accession>A0A179EVS4</accession>
<evidence type="ECO:0000313" key="1">
    <source>
        <dbReference type="EMBL" id="OAQ57296.1"/>
    </source>
</evidence>
<reference evidence="1 2" key="1">
    <citation type="submission" date="2016-01" db="EMBL/GenBank/DDBJ databases">
        <title>Biosynthesis of antibiotic leucinostatins and their inhibition on Phytophthora in bio-control Purpureocillium lilacinum.</title>
        <authorList>
            <person name="Wang G."/>
            <person name="Liu Z."/>
            <person name="Lin R."/>
            <person name="Li E."/>
            <person name="Mao Z."/>
            <person name="Ling J."/>
            <person name="Yin W."/>
            <person name="Xie B."/>
        </authorList>
    </citation>
    <scope>NUCLEOTIDE SEQUENCE [LARGE SCALE GENOMIC DNA]</scope>
    <source>
        <strain evidence="1">PLBJ-1</strain>
    </source>
</reference>
<protein>
    <submittedName>
        <fullName evidence="1">Uncharacterized protein</fullName>
    </submittedName>
</protein>
<organism evidence="1 2">
    <name type="scientific">Purpureocillium lilacinum</name>
    <name type="common">Paecilomyces lilacinus</name>
    <dbReference type="NCBI Taxonomy" id="33203"/>
    <lineage>
        <taxon>Eukaryota</taxon>
        <taxon>Fungi</taxon>
        <taxon>Dikarya</taxon>
        <taxon>Ascomycota</taxon>
        <taxon>Pezizomycotina</taxon>
        <taxon>Sordariomycetes</taxon>
        <taxon>Hypocreomycetidae</taxon>
        <taxon>Hypocreales</taxon>
        <taxon>Ophiocordycipitaceae</taxon>
        <taxon>Purpureocillium</taxon>
    </lineage>
</organism>